<dbReference type="GO" id="GO:0016020">
    <property type="term" value="C:membrane"/>
    <property type="evidence" value="ECO:0007669"/>
    <property type="project" value="UniProtKB-SubCell"/>
</dbReference>
<protein>
    <recommendedName>
        <fullName evidence="3">Golgin subfamily A member 7/ERF4 domain-containing protein</fullName>
    </recommendedName>
</protein>
<organism evidence="4 5">
    <name type="scientific">Phytophthora boehmeriae</name>
    <dbReference type="NCBI Taxonomy" id="109152"/>
    <lineage>
        <taxon>Eukaryota</taxon>
        <taxon>Sar</taxon>
        <taxon>Stramenopiles</taxon>
        <taxon>Oomycota</taxon>
        <taxon>Peronosporomycetes</taxon>
        <taxon>Peronosporales</taxon>
        <taxon>Peronosporaceae</taxon>
        <taxon>Phytophthora</taxon>
    </lineage>
</organism>
<comment type="subcellular location">
    <subcellularLocation>
        <location evidence="1">Membrane</location>
    </subcellularLocation>
</comment>
<dbReference type="AlphaFoldDB" id="A0A8T1WTV2"/>
<sequence length="151" mass="17281">MVATSFHDASSASSLVMVRGSVRAAEEQEYGEVRLKPTRMRFVTGVARTYDDEFPPELSHLIKEADFEVAINQINNTMEDYWPCFFCVCCGYSCCPCTLGVSLFCPYFCIRDAERYVRALIARINKRLCFERADIEWRLVRSCGSSWVSIV</sequence>
<reference evidence="4" key="1">
    <citation type="submission" date="2021-02" db="EMBL/GenBank/DDBJ databases">
        <authorList>
            <person name="Palmer J.M."/>
        </authorList>
    </citation>
    <scope>NUCLEOTIDE SEQUENCE</scope>
    <source>
        <strain evidence="4">SCRP23</strain>
    </source>
</reference>
<keyword evidence="2" id="KW-0472">Membrane</keyword>
<dbReference type="Proteomes" id="UP000693981">
    <property type="component" value="Unassembled WGS sequence"/>
</dbReference>
<dbReference type="EMBL" id="JAGDFL010000135">
    <property type="protein sequence ID" value="KAG7396896.1"/>
    <property type="molecule type" value="Genomic_DNA"/>
</dbReference>
<evidence type="ECO:0000313" key="4">
    <source>
        <dbReference type="EMBL" id="KAG7396896.1"/>
    </source>
</evidence>
<feature type="domain" description="Golgin subfamily A member 7/ERF4" evidence="3">
    <location>
        <begin position="44"/>
        <end position="144"/>
    </location>
</feature>
<comment type="caution">
    <text evidence="4">The sequence shown here is derived from an EMBL/GenBank/DDBJ whole genome shotgun (WGS) entry which is preliminary data.</text>
</comment>
<proteinExistence type="predicted"/>
<accession>A0A8T1WTV2</accession>
<keyword evidence="5" id="KW-1185">Reference proteome</keyword>
<dbReference type="InterPro" id="IPR019383">
    <property type="entry name" value="Golgin_A_7/ERF4"/>
</dbReference>
<evidence type="ECO:0000259" key="3">
    <source>
        <dbReference type="Pfam" id="PF10256"/>
    </source>
</evidence>
<dbReference type="OrthoDB" id="161885at2759"/>
<evidence type="ECO:0000256" key="2">
    <source>
        <dbReference type="ARBA" id="ARBA00023136"/>
    </source>
</evidence>
<name>A0A8T1WTV2_9STRA</name>
<evidence type="ECO:0000313" key="5">
    <source>
        <dbReference type="Proteomes" id="UP000693981"/>
    </source>
</evidence>
<dbReference type="Pfam" id="PF10256">
    <property type="entry name" value="Erf4"/>
    <property type="match status" value="1"/>
</dbReference>
<evidence type="ECO:0000256" key="1">
    <source>
        <dbReference type="ARBA" id="ARBA00004370"/>
    </source>
</evidence>
<gene>
    <name evidence="4" type="ORF">PHYBOEH_001586</name>
</gene>